<feature type="region of interest" description="Disordered" evidence="3">
    <location>
        <begin position="90"/>
        <end position="119"/>
    </location>
</feature>
<keyword evidence="2 4" id="KW-0472">Membrane</keyword>
<feature type="transmembrane region" description="Helical" evidence="4">
    <location>
        <begin position="128"/>
        <end position="150"/>
    </location>
</feature>
<accession>A0ABR6BXY5</accession>
<keyword evidence="4" id="KW-0812">Transmembrane</keyword>
<comment type="caution">
    <text evidence="5">The sequence shown here is derived from an EMBL/GenBank/DDBJ whole genome shotgun (WGS) entry which is preliminary data.</text>
</comment>
<proteinExistence type="predicted"/>
<keyword evidence="4" id="KW-1133">Transmembrane helix</keyword>
<reference evidence="5 6" key="1">
    <citation type="submission" date="2020-08" db="EMBL/GenBank/DDBJ databases">
        <title>Genomic Encyclopedia of Archaeal and Bacterial Type Strains, Phase II (KMG-II): from individual species to whole genera.</title>
        <authorList>
            <person name="Goeker M."/>
        </authorList>
    </citation>
    <scope>NUCLEOTIDE SEQUENCE [LARGE SCALE GENOMIC DNA]</scope>
    <source>
        <strain evidence="5 6">DSM 43850</strain>
    </source>
</reference>
<evidence type="ECO:0000313" key="5">
    <source>
        <dbReference type="EMBL" id="MBA8931560.1"/>
    </source>
</evidence>
<dbReference type="Proteomes" id="UP000517916">
    <property type="component" value="Unassembled WGS sequence"/>
</dbReference>
<keyword evidence="6" id="KW-1185">Reference proteome</keyword>
<organism evidence="5 6">
    <name type="scientific">Kutzneria viridogrisea</name>
    <dbReference type="NCBI Taxonomy" id="47990"/>
    <lineage>
        <taxon>Bacteria</taxon>
        <taxon>Bacillati</taxon>
        <taxon>Actinomycetota</taxon>
        <taxon>Actinomycetes</taxon>
        <taxon>Pseudonocardiales</taxon>
        <taxon>Pseudonocardiaceae</taxon>
        <taxon>Kutzneria</taxon>
    </lineage>
</organism>
<evidence type="ECO:0000256" key="1">
    <source>
        <dbReference type="ARBA" id="ARBA00004370"/>
    </source>
</evidence>
<dbReference type="EMBL" id="JACJID010000009">
    <property type="protein sequence ID" value="MBA8931560.1"/>
    <property type="molecule type" value="Genomic_DNA"/>
</dbReference>
<gene>
    <name evidence="5" type="ORF">BC739_008812</name>
</gene>
<dbReference type="PANTHER" id="PTHR37042">
    <property type="entry name" value="OUTER MEMBRANE PROTEIN RV1973"/>
    <property type="match status" value="1"/>
</dbReference>
<name>A0ABR6BXY5_9PSEU</name>
<dbReference type="PANTHER" id="PTHR37042:SF4">
    <property type="entry name" value="OUTER MEMBRANE PROTEIN RV1973"/>
    <property type="match status" value="1"/>
</dbReference>
<feature type="region of interest" description="Disordered" evidence="3">
    <location>
        <begin position="1"/>
        <end position="78"/>
    </location>
</feature>
<dbReference type="RefSeq" id="WP_025361396.1">
    <property type="nucleotide sequence ID" value="NZ_BAAABQ010000009.1"/>
</dbReference>
<comment type="subcellular location">
    <subcellularLocation>
        <location evidence="1">Membrane</location>
    </subcellularLocation>
</comment>
<evidence type="ECO:0000256" key="4">
    <source>
        <dbReference type="SAM" id="Phobius"/>
    </source>
</evidence>
<evidence type="ECO:0000313" key="6">
    <source>
        <dbReference type="Proteomes" id="UP000517916"/>
    </source>
</evidence>
<evidence type="ECO:0000256" key="2">
    <source>
        <dbReference type="ARBA" id="ARBA00023136"/>
    </source>
</evidence>
<protein>
    <submittedName>
        <fullName evidence="5">Mce-associated membrane protein</fullName>
    </submittedName>
</protein>
<evidence type="ECO:0000256" key="3">
    <source>
        <dbReference type="SAM" id="MobiDB-lite"/>
    </source>
</evidence>
<sequence length="292" mass="31044">MPPPRRHPAQPATRRPRVAGTRNRSGAPEPGEQRAESPEDTQVSPPSTVRYPGFEVPASTRPEPEPVAEDEAPTEPEQAPAADFLVEPSSLDVSEAESEPAGDEPAAAAAEQQEEQAAEPAAKAMPNLVLPVVLAVVFLLLVGVGTWFLVQTRQLTEDGPGANHALVDTGATSEVTAQVSRAMETVSSYKYTDLDAAQKAGQAVTTGKFQGEFNQLFTQVKAQAPAQKAVVTGQVAKSAVRMLAGDNAILLVFLNQTTTRADNNQTTTIGLVYTVNAQRLDGKWKISDLTPR</sequence>